<gene>
    <name evidence="1" type="ORF">HW115_01745</name>
</gene>
<name>A0A851GGQ1_9BACT</name>
<dbReference type="RefSeq" id="WP_178930853.1">
    <property type="nucleotide sequence ID" value="NZ_JACBAZ010000001.1"/>
</dbReference>
<comment type="caution">
    <text evidence="1">The sequence shown here is derived from an EMBL/GenBank/DDBJ whole genome shotgun (WGS) entry which is preliminary data.</text>
</comment>
<dbReference type="Proteomes" id="UP000557872">
    <property type="component" value="Unassembled WGS sequence"/>
</dbReference>
<sequence>MPYYITDTFEPIEADNASEAAQGFVSMGFPPGLNLHVQYIETTRGIQKFYYSVKDNETMIKQGLVSVVECKI</sequence>
<evidence type="ECO:0000313" key="1">
    <source>
        <dbReference type="EMBL" id="NWK54317.1"/>
    </source>
</evidence>
<reference evidence="1 2" key="1">
    <citation type="submission" date="2020-07" db="EMBL/GenBank/DDBJ databases">
        <title>Roseicoccus Jingziensis gen. nov., sp. nov., isolated from coastal seawater.</title>
        <authorList>
            <person name="Feng X."/>
        </authorList>
    </citation>
    <scope>NUCLEOTIDE SEQUENCE [LARGE SCALE GENOMIC DNA]</scope>
    <source>
        <strain evidence="1 2">N1E253</strain>
    </source>
</reference>
<protein>
    <submittedName>
        <fullName evidence="1">Uncharacterized protein</fullName>
    </submittedName>
</protein>
<accession>A0A851GGQ1</accession>
<keyword evidence="2" id="KW-1185">Reference proteome</keyword>
<dbReference type="EMBL" id="JACBAZ010000001">
    <property type="protein sequence ID" value="NWK54317.1"/>
    <property type="molecule type" value="Genomic_DNA"/>
</dbReference>
<proteinExistence type="predicted"/>
<dbReference type="AlphaFoldDB" id="A0A851GGQ1"/>
<evidence type="ECO:0000313" key="2">
    <source>
        <dbReference type="Proteomes" id="UP000557872"/>
    </source>
</evidence>
<organism evidence="1 2">
    <name type="scientific">Oceaniferula marina</name>
    <dbReference type="NCBI Taxonomy" id="2748318"/>
    <lineage>
        <taxon>Bacteria</taxon>
        <taxon>Pseudomonadati</taxon>
        <taxon>Verrucomicrobiota</taxon>
        <taxon>Verrucomicrobiia</taxon>
        <taxon>Verrucomicrobiales</taxon>
        <taxon>Verrucomicrobiaceae</taxon>
        <taxon>Oceaniferula</taxon>
    </lineage>
</organism>